<dbReference type="AlphaFoldDB" id="A0A0G9MTE2"/>
<keyword evidence="3" id="KW-1185">Reference proteome</keyword>
<evidence type="ECO:0000256" key="1">
    <source>
        <dbReference type="SAM" id="MobiDB-lite"/>
    </source>
</evidence>
<organism evidence="2 3">
    <name type="scientific">Aurantiacibacter luteus</name>
    <dbReference type="NCBI Taxonomy" id="1581420"/>
    <lineage>
        <taxon>Bacteria</taxon>
        <taxon>Pseudomonadati</taxon>
        <taxon>Pseudomonadota</taxon>
        <taxon>Alphaproteobacteria</taxon>
        <taxon>Sphingomonadales</taxon>
        <taxon>Erythrobacteraceae</taxon>
        <taxon>Aurantiacibacter</taxon>
    </lineage>
</organism>
<protein>
    <submittedName>
        <fullName evidence="2">Uncharacterized protein</fullName>
    </submittedName>
</protein>
<gene>
    <name evidence="2" type="ORF">AAW00_06990</name>
</gene>
<accession>A0A0G9MTE2</accession>
<reference evidence="2 3" key="1">
    <citation type="submission" date="2015-04" db="EMBL/GenBank/DDBJ databases">
        <title>The draft genome sequence of Erythrobacter luteus KA37.</title>
        <authorList>
            <person name="Zhuang L."/>
            <person name="Liu Y."/>
            <person name="Shao Z."/>
        </authorList>
    </citation>
    <scope>NUCLEOTIDE SEQUENCE [LARGE SCALE GENOMIC DNA]</scope>
    <source>
        <strain evidence="2 3">KA37</strain>
    </source>
</reference>
<proteinExistence type="predicted"/>
<name>A0A0G9MTE2_9SPHN</name>
<dbReference type="Proteomes" id="UP000053464">
    <property type="component" value="Unassembled WGS sequence"/>
</dbReference>
<comment type="caution">
    <text evidence="2">The sequence shown here is derived from an EMBL/GenBank/DDBJ whole genome shotgun (WGS) entry which is preliminary data.</text>
</comment>
<dbReference type="STRING" id="1581420.AAW00_06990"/>
<evidence type="ECO:0000313" key="2">
    <source>
        <dbReference type="EMBL" id="KLE34037.1"/>
    </source>
</evidence>
<evidence type="ECO:0000313" key="3">
    <source>
        <dbReference type="Proteomes" id="UP000053464"/>
    </source>
</evidence>
<dbReference type="EMBL" id="LBHB01000002">
    <property type="protein sequence ID" value="KLE34037.1"/>
    <property type="molecule type" value="Genomic_DNA"/>
</dbReference>
<sequence length="113" mass="12541">MNTAIKLLCTVERSNDFRYEKGAPRCRPQGAIERSIGFRGRGQVESGIDIDCFRARTVQSSYQFCERAPPLRIARIGQVLAGADVNNVSRSGGLPSARLGNPNQLVDRLHQRQ</sequence>
<feature type="region of interest" description="Disordered" evidence="1">
    <location>
        <begin position="90"/>
        <end position="113"/>
    </location>
</feature>